<keyword evidence="2" id="KW-1185">Reference proteome</keyword>
<evidence type="ECO:0000313" key="2">
    <source>
        <dbReference type="Proteomes" id="UP000217199"/>
    </source>
</evidence>
<reference evidence="1 2" key="1">
    <citation type="journal article" date="2017" name="Mol. Ecol.">
        <title>Comparative and population genomic landscape of Phellinus noxius: A hypervariable fungus causing root rot in trees.</title>
        <authorList>
            <person name="Chung C.L."/>
            <person name="Lee T.J."/>
            <person name="Akiba M."/>
            <person name="Lee H.H."/>
            <person name="Kuo T.H."/>
            <person name="Liu D."/>
            <person name="Ke H.M."/>
            <person name="Yokoi T."/>
            <person name="Roa M.B."/>
            <person name="Lu M.J."/>
            <person name="Chang Y.Y."/>
            <person name="Ann P.J."/>
            <person name="Tsai J.N."/>
            <person name="Chen C.Y."/>
            <person name="Tzean S.S."/>
            <person name="Ota Y."/>
            <person name="Hattori T."/>
            <person name="Sahashi N."/>
            <person name="Liou R.F."/>
            <person name="Kikuchi T."/>
            <person name="Tsai I.J."/>
        </authorList>
    </citation>
    <scope>NUCLEOTIDE SEQUENCE [LARGE SCALE GENOMIC DNA]</scope>
    <source>
        <strain evidence="1 2">FFPRI411160</strain>
    </source>
</reference>
<gene>
    <name evidence="1" type="ORF">PNOK_0605700</name>
</gene>
<comment type="caution">
    <text evidence="1">The sequence shown here is derived from an EMBL/GenBank/DDBJ whole genome shotgun (WGS) entry which is preliminary data.</text>
</comment>
<proteinExistence type="predicted"/>
<dbReference type="AlphaFoldDB" id="A0A286UHX5"/>
<dbReference type="EMBL" id="NBII01000005">
    <property type="protein sequence ID" value="PAV19213.1"/>
    <property type="molecule type" value="Genomic_DNA"/>
</dbReference>
<dbReference type="InParanoid" id="A0A286UHX5"/>
<organism evidence="1 2">
    <name type="scientific">Pyrrhoderma noxium</name>
    <dbReference type="NCBI Taxonomy" id="2282107"/>
    <lineage>
        <taxon>Eukaryota</taxon>
        <taxon>Fungi</taxon>
        <taxon>Dikarya</taxon>
        <taxon>Basidiomycota</taxon>
        <taxon>Agaricomycotina</taxon>
        <taxon>Agaricomycetes</taxon>
        <taxon>Hymenochaetales</taxon>
        <taxon>Hymenochaetaceae</taxon>
        <taxon>Pyrrhoderma</taxon>
    </lineage>
</organism>
<dbReference type="Proteomes" id="UP000217199">
    <property type="component" value="Unassembled WGS sequence"/>
</dbReference>
<evidence type="ECO:0000313" key="1">
    <source>
        <dbReference type="EMBL" id="PAV19213.1"/>
    </source>
</evidence>
<name>A0A286UHX5_9AGAM</name>
<sequence>MALICLVKGQLAFFMFPETKSRLRRSVKISFTFDFCHQHPISRAQLSVNIAPCPQINQRCDGYSTTIPKYSIIRTIDKLHRTNLSYFYFHRSAKDNFQGTLTQTL</sequence>
<protein>
    <submittedName>
        <fullName evidence="1">Uncharacterized protein</fullName>
    </submittedName>
</protein>
<accession>A0A286UHX5</accession>